<evidence type="ECO:0000313" key="2">
    <source>
        <dbReference type="EMBL" id="PIO71297.1"/>
    </source>
</evidence>
<accession>A0A2G9UM54</accession>
<dbReference type="AlphaFoldDB" id="A0A2G9UM54"/>
<sequence>MNQLAVLLCIVVAQCVAKRNATDVPQFCEEYANCLAKANQKSAECLEENTTAIVQNSRKRCAGAAELHAQLQALYDERNAEVESCVREEAENVSAFSPRKIEKCKMALKKAIIGNEFLIFCEKNARSSPVEGLSDAAILESR</sequence>
<protein>
    <recommendedName>
        <fullName evidence="4">Cysteine rich repeat-containing domain protein</fullName>
    </recommendedName>
</protein>
<name>A0A2G9UM54_TELCI</name>
<evidence type="ECO:0000313" key="3">
    <source>
        <dbReference type="Proteomes" id="UP000230423"/>
    </source>
</evidence>
<evidence type="ECO:0000256" key="1">
    <source>
        <dbReference type="SAM" id="SignalP"/>
    </source>
</evidence>
<proteinExistence type="predicted"/>
<dbReference type="OrthoDB" id="5846776at2759"/>
<reference evidence="2 3" key="1">
    <citation type="submission" date="2015-09" db="EMBL/GenBank/DDBJ databases">
        <title>Draft genome of the parasitic nematode Teladorsagia circumcincta isolate WARC Sus (inbred).</title>
        <authorList>
            <person name="Mitreva M."/>
        </authorList>
    </citation>
    <scope>NUCLEOTIDE SEQUENCE [LARGE SCALE GENOMIC DNA]</scope>
    <source>
        <strain evidence="2 3">S</strain>
    </source>
</reference>
<evidence type="ECO:0008006" key="4">
    <source>
        <dbReference type="Google" id="ProtNLM"/>
    </source>
</evidence>
<keyword evidence="1" id="KW-0732">Signal</keyword>
<keyword evidence="3" id="KW-1185">Reference proteome</keyword>
<dbReference type="Proteomes" id="UP000230423">
    <property type="component" value="Unassembled WGS sequence"/>
</dbReference>
<gene>
    <name evidence="2" type="ORF">TELCIR_06806</name>
</gene>
<feature type="signal peptide" evidence="1">
    <location>
        <begin position="1"/>
        <end position="17"/>
    </location>
</feature>
<dbReference type="EMBL" id="KZ345992">
    <property type="protein sequence ID" value="PIO71297.1"/>
    <property type="molecule type" value="Genomic_DNA"/>
</dbReference>
<organism evidence="2 3">
    <name type="scientific">Teladorsagia circumcincta</name>
    <name type="common">Brown stomach worm</name>
    <name type="synonym">Ostertagia circumcincta</name>
    <dbReference type="NCBI Taxonomy" id="45464"/>
    <lineage>
        <taxon>Eukaryota</taxon>
        <taxon>Metazoa</taxon>
        <taxon>Ecdysozoa</taxon>
        <taxon>Nematoda</taxon>
        <taxon>Chromadorea</taxon>
        <taxon>Rhabditida</taxon>
        <taxon>Rhabditina</taxon>
        <taxon>Rhabditomorpha</taxon>
        <taxon>Strongyloidea</taxon>
        <taxon>Trichostrongylidae</taxon>
        <taxon>Teladorsagia</taxon>
    </lineage>
</organism>
<feature type="chain" id="PRO_5013553743" description="Cysteine rich repeat-containing domain protein" evidence="1">
    <location>
        <begin position="18"/>
        <end position="142"/>
    </location>
</feature>